<dbReference type="GO" id="GO:1901135">
    <property type="term" value="P:carbohydrate derivative metabolic process"/>
    <property type="evidence" value="ECO:0007669"/>
    <property type="project" value="InterPro"/>
</dbReference>
<dbReference type="Pfam" id="PF13580">
    <property type="entry name" value="SIS_2"/>
    <property type="match status" value="1"/>
</dbReference>
<reference evidence="3 4" key="1">
    <citation type="submission" date="2018-08" db="EMBL/GenBank/DDBJ databases">
        <title>Genome analysis of the thermophilic bacterium of the candidate phylum Aminicenantes from deep subsurface aquifer revealed its physiology and ecological role.</title>
        <authorList>
            <person name="Kadnikov V.V."/>
            <person name="Mardanov A.V."/>
            <person name="Beletsky A.V."/>
            <person name="Karnachuk O.V."/>
            <person name="Ravin N.V."/>
        </authorList>
    </citation>
    <scope>NUCLEOTIDE SEQUENCE [LARGE SCALE GENOMIC DNA]</scope>
    <source>
        <strain evidence="3">BY38</strain>
    </source>
</reference>
<proteinExistence type="predicted"/>
<dbReference type="EMBL" id="QUAH01000011">
    <property type="protein sequence ID" value="RFT15249.1"/>
    <property type="molecule type" value="Genomic_DNA"/>
</dbReference>
<dbReference type="Proteomes" id="UP000257323">
    <property type="component" value="Unassembled WGS sequence"/>
</dbReference>
<dbReference type="AlphaFoldDB" id="A0A3E2BKH4"/>
<dbReference type="InterPro" id="IPR050099">
    <property type="entry name" value="SIS_GmhA/DiaA_subfam"/>
</dbReference>
<evidence type="ECO:0000313" key="4">
    <source>
        <dbReference type="Proteomes" id="UP000257323"/>
    </source>
</evidence>
<dbReference type="PANTHER" id="PTHR30390">
    <property type="entry name" value="SEDOHEPTULOSE 7-PHOSPHATE ISOMERASE / DNAA INITIATOR-ASSOCIATING FACTOR FOR REPLICATION INITIATION"/>
    <property type="match status" value="1"/>
</dbReference>
<dbReference type="PROSITE" id="PS51464">
    <property type="entry name" value="SIS"/>
    <property type="match status" value="1"/>
</dbReference>
<name>A0A3E2BKH4_9BACT</name>
<accession>A0A3E2BKH4</accession>
<feature type="domain" description="SIS" evidence="2">
    <location>
        <begin position="32"/>
        <end position="217"/>
    </location>
</feature>
<dbReference type="PANTHER" id="PTHR30390:SF7">
    <property type="entry name" value="PHOSPHOHEPTOSE ISOMERASE"/>
    <property type="match status" value="1"/>
</dbReference>
<dbReference type="InterPro" id="IPR046348">
    <property type="entry name" value="SIS_dom_sf"/>
</dbReference>
<evidence type="ECO:0000313" key="3">
    <source>
        <dbReference type="EMBL" id="RFT15249.1"/>
    </source>
</evidence>
<dbReference type="InterPro" id="IPR001347">
    <property type="entry name" value="SIS_dom"/>
</dbReference>
<sequence length="275" mass="30043">MSAEKYLEKVQKLIGKIQKTQMMKIKRAGKIVAEAIASGHRVYLFGSGHSVIPVMDVFPRYGSFVGFYPLYDPRLMWHNVIGPGGARELLWIERKEGYARIFLQSYSLQPGDAVIVFSHGGRNAAPIEVALEARNRGLKVITVSSHQNLKVSRPAHSSGKFLSELADVAIDNCTPPEDALVDVGKPEKIAAGSTVAAVSVAMALLAEAGAILARQGKLPPTFVSPNVPGVAPDHNDRVYQAFTEFFYGRPAPRNLTEKSSSAVYQKSSKKRKPKR</sequence>
<organism evidence="3 4">
    <name type="scientific">Candidatus Saccharicenans subterraneus</name>
    <dbReference type="NCBI Taxonomy" id="2508984"/>
    <lineage>
        <taxon>Bacteria</taxon>
        <taxon>Candidatus Aminicenantota</taxon>
        <taxon>Candidatus Aminicenantia</taxon>
        <taxon>Candidatus Aminicenantales</taxon>
        <taxon>Candidatus Saccharicenantaceae</taxon>
        <taxon>Candidatus Saccharicenans</taxon>
    </lineage>
</organism>
<dbReference type="InterPro" id="IPR035472">
    <property type="entry name" value="RpiR-like_SIS"/>
</dbReference>
<dbReference type="SUPFAM" id="SSF53697">
    <property type="entry name" value="SIS domain"/>
    <property type="match status" value="1"/>
</dbReference>
<comment type="caution">
    <text evidence="3">The sequence shown here is derived from an EMBL/GenBank/DDBJ whole genome shotgun (WGS) entry which is preliminary data.</text>
</comment>
<feature type="compositionally biased region" description="Polar residues" evidence="1">
    <location>
        <begin position="257"/>
        <end position="266"/>
    </location>
</feature>
<dbReference type="GO" id="GO:0097367">
    <property type="term" value="F:carbohydrate derivative binding"/>
    <property type="evidence" value="ECO:0007669"/>
    <property type="project" value="InterPro"/>
</dbReference>
<dbReference type="Gene3D" id="3.40.50.10490">
    <property type="entry name" value="Glucose-6-phosphate isomerase like protein, domain 1"/>
    <property type="match status" value="1"/>
</dbReference>
<gene>
    <name evidence="3" type="ORF">OP8BY_0544</name>
</gene>
<evidence type="ECO:0000259" key="2">
    <source>
        <dbReference type="PROSITE" id="PS51464"/>
    </source>
</evidence>
<feature type="region of interest" description="Disordered" evidence="1">
    <location>
        <begin position="251"/>
        <end position="275"/>
    </location>
</feature>
<evidence type="ECO:0000256" key="1">
    <source>
        <dbReference type="SAM" id="MobiDB-lite"/>
    </source>
</evidence>
<dbReference type="CDD" id="cd05013">
    <property type="entry name" value="SIS_RpiR"/>
    <property type="match status" value="1"/>
</dbReference>
<dbReference type="NCBIfam" id="NF002805">
    <property type="entry name" value="PRK02947.1"/>
    <property type="match status" value="1"/>
</dbReference>
<protein>
    <recommendedName>
        <fullName evidence="2">SIS domain-containing protein</fullName>
    </recommendedName>
</protein>